<feature type="region of interest" description="Disordered" evidence="3">
    <location>
        <begin position="454"/>
        <end position="473"/>
    </location>
</feature>
<evidence type="ECO:0000313" key="5">
    <source>
        <dbReference type="Proteomes" id="UP001556367"/>
    </source>
</evidence>
<sequence length="473" mass="53805">MPSTKAQEREDACQLLRNALQVRHFPCNTALALSARSRADAAPPASLTHWASEIDFVIWTGDNARHDNDRKNPRTPTEIYDLNRAVAAKMERAFTRKGIPVVPSLGNNDVWPHNIMEAGPNSITNTFSLIWKSFIPFPAYQVFQRGGYYHVEVIPNSLAVVSLNTMYFYDSNKAVGGCQYLDRDDPGNLQFDWLEVQLTMFRERNMQVWLSGHVPPSPGNYFPECYVRYAELALRFQDTILGHLFGHMNADHFTFVEAIDLQFTEPASANGKKKKTQLYKDLIDEYSAIPTKKSALNFDDYGVINVSPPVVPNPYLPTFRVFSYNITGYKAGMEADFQRKHKHRRGDHRSKDKLCKKEPFKNSWKCRLSAPWHSDPESPSRLNRLWTPLGYAQCLTDVGLGQYYLPHLERANKTKKPKFKLEYLTYPLSMLHPKGGAEDDGAFQYPVPVGHLPRSVRNGTVEGESKPDGTIVD</sequence>
<organism evidence="4 5">
    <name type="scientific">Hohenbuehelia grisea</name>
    <dbReference type="NCBI Taxonomy" id="104357"/>
    <lineage>
        <taxon>Eukaryota</taxon>
        <taxon>Fungi</taxon>
        <taxon>Dikarya</taxon>
        <taxon>Basidiomycota</taxon>
        <taxon>Agaricomycotina</taxon>
        <taxon>Agaricomycetes</taxon>
        <taxon>Agaricomycetidae</taxon>
        <taxon>Agaricales</taxon>
        <taxon>Pleurotineae</taxon>
        <taxon>Pleurotaceae</taxon>
        <taxon>Hohenbuehelia</taxon>
    </lineage>
</organism>
<dbReference type="PANTHER" id="PTHR10340:SF55">
    <property type="entry name" value="ENDOPOLYPHOSPHATASE"/>
    <property type="match status" value="1"/>
</dbReference>
<evidence type="ECO:0008006" key="6">
    <source>
        <dbReference type="Google" id="ProtNLM"/>
    </source>
</evidence>
<comment type="caution">
    <text evidence="4">The sequence shown here is derived from an EMBL/GenBank/DDBJ whole genome shotgun (WGS) entry which is preliminary data.</text>
</comment>
<evidence type="ECO:0000256" key="2">
    <source>
        <dbReference type="ARBA" id="ARBA00023180"/>
    </source>
</evidence>
<dbReference type="Gene3D" id="3.60.21.10">
    <property type="match status" value="1"/>
</dbReference>
<evidence type="ECO:0000256" key="3">
    <source>
        <dbReference type="SAM" id="MobiDB-lite"/>
    </source>
</evidence>
<proteinExistence type="predicted"/>
<dbReference type="Proteomes" id="UP001556367">
    <property type="component" value="Unassembled WGS sequence"/>
</dbReference>
<dbReference type="InterPro" id="IPR029052">
    <property type="entry name" value="Metallo-depent_PP-like"/>
</dbReference>
<evidence type="ECO:0000256" key="1">
    <source>
        <dbReference type="ARBA" id="ARBA00022801"/>
    </source>
</evidence>
<reference evidence="5" key="1">
    <citation type="submission" date="2024-06" db="EMBL/GenBank/DDBJ databases">
        <title>Multi-omics analyses provide insights into the biosynthesis of the anticancer antibiotic pleurotin in Hohenbuehelia grisea.</title>
        <authorList>
            <person name="Weaver J.A."/>
            <person name="Alberti F."/>
        </authorList>
    </citation>
    <scope>NUCLEOTIDE SEQUENCE [LARGE SCALE GENOMIC DNA]</scope>
    <source>
        <strain evidence="5">T-177</strain>
    </source>
</reference>
<dbReference type="PANTHER" id="PTHR10340">
    <property type="entry name" value="SPHINGOMYELIN PHOSPHODIESTERASE"/>
    <property type="match status" value="1"/>
</dbReference>
<name>A0ABR3J331_9AGAR</name>
<evidence type="ECO:0000313" key="4">
    <source>
        <dbReference type="EMBL" id="KAL0950019.1"/>
    </source>
</evidence>
<keyword evidence="1" id="KW-0378">Hydrolase</keyword>
<protein>
    <recommendedName>
        <fullName evidence="6">Endopolyphosphatase</fullName>
    </recommendedName>
</protein>
<keyword evidence="2" id="KW-0325">Glycoprotein</keyword>
<dbReference type="SUPFAM" id="SSF56300">
    <property type="entry name" value="Metallo-dependent phosphatases"/>
    <property type="match status" value="1"/>
</dbReference>
<dbReference type="EMBL" id="JASNQZ010000012">
    <property type="protein sequence ID" value="KAL0950019.1"/>
    <property type="molecule type" value="Genomic_DNA"/>
</dbReference>
<gene>
    <name evidence="4" type="ORF">HGRIS_010027</name>
</gene>
<keyword evidence="5" id="KW-1185">Reference proteome</keyword>
<accession>A0ABR3J331</accession>